<dbReference type="InterPro" id="IPR055570">
    <property type="entry name" value="DUF7146"/>
</dbReference>
<gene>
    <name evidence="3" type="ORF">GGR13_001272</name>
</gene>
<reference evidence="3 4" key="1">
    <citation type="submission" date="2020-08" db="EMBL/GenBank/DDBJ databases">
        <title>Genomic Encyclopedia of Type Strains, Phase IV (KMG-IV): sequencing the most valuable type-strain genomes for metagenomic binning, comparative biology and taxonomic classification.</title>
        <authorList>
            <person name="Goeker M."/>
        </authorList>
    </citation>
    <scope>NUCLEOTIDE SEQUENCE [LARGE SCALE GENOMIC DNA]</scope>
    <source>
        <strain evidence="3 4">DSM 4737</strain>
    </source>
</reference>
<dbReference type="AlphaFoldDB" id="A0A7W9CHD8"/>
<dbReference type="RefSeq" id="WP_183212658.1">
    <property type="nucleotide sequence ID" value="NZ_JACHOR010000002.1"/>
</dbReference>
<keyword evidence="4" id="KW-1185">Reference proteome</keyword>
<evidence type="ECO:0000259" key="2">
    <source>
        <dbReference type="Pfam" id="PF23639"/>
    </source>
</evidence>
<dbReference type="Pfam" id="PF23639">
    <property type="entry name" value="DUF7146"/>
    <property type="match status" value="1"/>
</dbReference>
<evidence type="ECO:0000259" key="1">
    <source>
        <dbReference type="Pfam" id="PF13362"/>
    </source>
</evidence>
<dbReference type="EMBL" id="JACHOR010000002">
    <property type="protein sequence ID" value="MBB5745688.1"/>
    <property type="molecule type" value="Genomic_DNA"/>
</dbReference>
<dbReference type="InterPro" id="IPR006171">
    <property type="entry name" value="TOPRIM_dom"/>
</dbReference>
<feature type="domain" description="DUF7146" evidence="2">
    <location>
        <begin position="95"/>
        <end position="200"/>
    </location>
</feature>
<comment type="caution">
    <text evidence="3">The sequence shown here is derived from an EMBL/GenBank/DDBJ whole genome shotgun (WGS) entry which is preliminary data.</text>
</comment>
<evidence type="ECO:0000313" key="4">
    <source>
        <dbReference type="Proteomes" id="UP000545037"/>
    </source>
</evidence>
<sequence length="306" mass="32081">MTLHRIVKALGGDLYAGGYRANVPAPGHSAADRSISLLLTDGRVIVHGFGGADWRCARDVLTAAGFIDSAGCLTGGGQGEGQGGAGVTRPDRRMRLETARQLWDGGCSLEACGIARRHLVSRAIPTSADASNLRQHPRAPVSVYRPGRHVRPALMARISDAEDRLTGVELTYLDPNGRRAAGLHLSRKTVGCVPVGAAVRLAASAPDMLVAEGVVTTLAAMVRFGLPGWALRSAANLARWTPPENVRSVLIAADNGAVGSQAALCLRDRLITSGLLARIEQPGGQVSDWAEAGEAAARVRREEAGR</sequence>
<dbReference type="Pfam" id="PF13362">
    <property type="entry name" value="Toprim_3"/>
    <property type="match status" value="1"/>
</dbReference>
<accession>A0A7W9CHD8</accession>
<dbReference type="Proteomes" id="UP000545037">
    <property type="component" value="Unassembled WGS sequence"/>
</dbReference>
<organism evidence="3 4">
    <name type="scientific">Brevundimonas variabilis</name>
    <dbReference type="NCBI Taxonomy" id="74312"/>
    <lineage>
        <taxon>Bacteria</taxon>
        <taxon>Pseudomonadati</taxon>
        <taxon>Pseudomonadota</taxon>
        <taxon>Alphaproteobacteria</taxon>
        <taxon>Caulobacterales</taxon>
        <taxon>Caulobacteraceae</taxon>
        <taxon>Brevundimonas</taxon>
    </lineage>
</organism>
<proteinExistence type="predicted"/>
<evidence type="ECO:0000313" key="3">
    <source>
        <dbReference type="EMBL" id="MBB5745688.1"/>
    </source>
</evidence>
<evidence type="ECO:0008006" key="5">
    <source>
        <dbReference type="Google" id="ProtNLM"/>
    </source>
</evidence>
<protein>
    <recommendedName>
        <fullName evidence="5">Toprim domain-containing protein</fullName>
    </recommendedName>
</protein>
<name>A0A7W9CHD8_9CAUL</name>
<feature type="domain" description="Toprim" evidence="1">
    <location>
        <begin position="208"/>
        <end position="291"/>
    </location>
</feature>